<evidence type="ECO:0000313" key="10">
    <source>
        <dbReference type="Proteomes" id="UP000435648"/>
    </source>
</evidence>
<name>A0A857C5U3_9HYPH</name>
<dbReference type="InterPro" id="IPR042099">
    <property type="entry name" value="ANL_N_sf"/>
</dbReference>
<dbReference type="AlphaFoldDB" id="A0A857C5U3"/>
<proteinExistence type="inferred from homology"/>
<dbReference type="InterPro" id="IPR025110">
    <property type="entry name" value="AMP-bd_C"/>
</dbReference>
<evidence type="ECO:0000259" key="8">
    <source>
        <dbReference type="Pfam" id="PF13193"/>
    </source>
</evidence>
<dbReference type="Proteomes" id="UP000435648">
    <property type="component" value="Chromosome"/>
</dbReference>
<evidence type="ECO:0000259" key="7">
    <source>
        <dbReference type="Pfam" id="PF00501"/>
    </source>
</evidence>
<evidence type="ECO:0000256" key="4">
    <source>
        <dbReference type="ARBA" id="ARBA00066616"/>
    </source>
</evidence>
<dbReference type="FunFam" id="3.30.300.30:FF:000008">
    <property type="entry name" value="2,3-dihydroxybenzoate-AMP ligase"/>
    <property type="match status" value="1"/>
</dbReference>
<dbReference type="Pfam" id="PF13193">
    <property type="entry name" value="AMP-binding_C"/>
    <property type="match status" value="1"/>
</dbReference>
<feature type="domain" description="AMP-binding enzyme C-terminal" evidence="8">
    <location>
        <begin position="525"/>
        <end position="599"/>
    </location>
</feature>
<protein>
    <recommendedName>
        <fullName evidence="5">3-methylmercaptopropionyl-CoA ligase</fullName>
        <ecNumber evidence="4">6.2.1.44</ecNumber>
    </recommendedName>
</protein>
<evidence type="ECO:0000256" key="1">
    <source>
        <dbReference type="ARBA" id="ARBA00006432"/>
    </source>
</evidence>
<dbReference type="PANTHER" id="PTHR43767:SF1">
    <property type="entry name" value="NONRIBOSOMAL PEPTIDE SYNTHASE PES1 (EUROFUNG)-RELATED"/>
    <property type="match status" value="1"/>
</dbReference>
<dbReference type="Pfam" id="PF00501">
    <property type="entry name" value="AMP-binding"/>
    <property type="match status" value="1"/>
</dbReference>
<sequence length="613" mass="65261">MLADQHLVGLRLGQLHLVGAEHFRPAIGMDPHLSGNCHGLLLLRQFLAIAPSAGNLTIGPQKRPKPASNRLIDLAECGQITDVNVAADEAGMRKPDKLLEMTVPALLEWHARERPTAIALSARSVAGHRERLGYAQLVGHMEAVAAGLSARGIAAGERVAVFLDNDAGLEAILTALGLFRLGATIAPLNTRYSAGEIEHAMELVDPVAIVCRAGDMPRMRAAHGRALLLVVDGDGAGEGNAAPWPRPEDHLQEKAPAAPQDPDTLASLLFTSGTTAKSKAVMHTHRTTIASGICSSEALGLRPGDLYQGGWPFFTSSGLNLGCSSAWVSGAGLVFEGVLDNAGRLNLIARERSSFYHGVPSVVHFMIEEVAKGDYDVSSLRRIGYGGSAMPREVAEKLARRWPHVEQVQIYGMTESGPNGTVLLPDETFAKFGSVGRAMPHCGIAIVDEAGRELASGERGEIVIRGPAVAAGYFRNPDGTAKAFDLGGIRTGDVGYLDADGFLFFTDRLKDIINRGGLKIASIAVEEVLYSSPSVKEAAVVAVPHRSLGEDVAACIVPAEGSEVDVEALRALCGEKLADYECPRHWRILDELPKNPMGKVLKAELRKLFESPA</sequence>
<dbReference type="InterPro" id="IPR045851">
    <property type="entry name" value="AMP-bd_C_sf"/>
</dbReference>
<evidence type="ECO:0000256" key="5">
    <source>
        <dbReference type="ARBA" id="ARBA00067668"/>
    </source>
</evidence>
<dbReference type="InterPro" id="IPR000873">
    <property type="entry name" value="AMP-dep_synth/lig_dom"/>
</dbReference>
<comment type="similarity">
    <text evidence="1">Belongs to the ATP-dependent AMP-binding enzyme family.</text>
</comment>
<keyword evidence="2" id="KW-0436">Ligase</keyword>
<comment type="catalytic activity">
    <reaction evidence="3">
        <text>3-(methylsulfanyl)propanoate + ATP + CoA = 3-(methylsulfanyl)propanoyl-CoA + AMP + diphosphate</text>
        <dbReference type="Rhea" id="RHEA:43052"/>
        <dbReference type="ChEBI" id="CHEBI:30616"/>
        <dbReference type="ChEBI" id="CHEBI:33019"/>
        <dbReference type="ChEBI" id="CHEBI:49016"/>
        <dbReference type="ChEBI" id="CHEBI:57287"/>
        <dbReference type="ChEBI" id="CHEBI:82815"/>
        <dbReference type="ChEBI" id="CHEBI:456215"/>
        <dbReference type="EC" id="6.2.1.44"/>
    </reaction>
    <physiologicalReaction direction="left-to-right" evidence="3">
        <dbReference type="Rhea" id="RHEA:43053"/>
    </physiologicalReaction>
</comment>
<dbReference type="PANTHER" id="PTHR43767">
    <property type="entry name" value="LONG-CHAIN-FATTY-ACID--COA LIGASE"/>
    <property type="match status" value="1"/>
</dbReference>
<dbReference type="EC" id="6.2.1.44" evidence="4"/>
<dbReference type="Gene3D" id="3.30.300.30">
    <property type="match status" value="1"/>
</dbReference>
<evidence type="ECO:0000256" key="6">
    <source>
        <dbReference type="SAM" id="MobiDB-lite"/>
    </source>
</evidence>
<dbReference type="InterPro" id="IPR050237">
    <property type="entry name" value="ATP-dep_AMP-bd_enzyme"/>
</dbReference>
<feature type="region of interest" description="Disordered" evidence="6">
    <location>
        <begin position="238"/>
        <end position="258"/>
    </location>
</feature>
<accession>A0A857C5U3</accession>
<gene>
    <name evidence="9" type="ORF">GH266_07040</name>
</gene>
<organism evidence="9 10">
    <name type="scientific">Stappia indica</name>
    <dbReference type="NCBI Taxonomy" id="538381"/>
    <lineage>
        <taxon>Bacteria</taxon>
        <taxon>Pseudomonadati</taxon>
        <taxon>Pseudomonadota</taxon>
        <taxon>Alphaproteobacteria</taxon>
        <taxon>Hyphomicrobiales</taxon>
        <taxon>Stappiaceae</taxon>
        <taxon>Stappia</taxon>
    </lineage>
</organism>
<dbReference type="GO" id="GO:0016878">
    <property type="term" value="F:acid-thiol ligase activity"/>
    <property type="evidence" value="ECO:0007669"/>
    <property type="project" value="UniProtKB-ARBA"/>
</dbReference>
<evidence type="ECO:0000256" key="3">
    <source>
        <dbReference type="ARBA" id="ARBA00051915"/>
    </source>
</evidence>
<dbReference type="Gene3D" id="3.40.50.12780">
    <property type="entry name" value="N-terminal domain of ligase-like"/>
    <property type="match status" value="1"/>
</dbReference>
<dbReference type="EMBL" id="CP046908">
    <property type="protein sequence ID" value="QGZ34284.1"/>
    <property type="molecule type" value="Genomic_DNA"/>
</dbReference>
<feature type="domain" description="AMP-dependent synthetase/ligase" evidence="7">
    <location>
        <begin position="107"/>
        <end position="474"/>
    </location>
</feature>
<dbReference type="KEGG" id="siw:GH266_07040"/>
<evidence type="ECO:0000256" key="2">
    <source>
        <dbReference type="ARBA" id="ARBA00022598"/>
    </source>
</evidence>
<dbReference type="SUPFAM" id="SSF56801">
    <property type="entry name" value="Acetyl-CoA synthetase-like"/>
    <property type="match status" value="1"/>
</dbReference>
<evidence type="ECO:0000313" key="9">
    <source>
        <dbReference type="EMBL" id="QGZ34284.1"/>
    </source>
</evidence>
<reference evidence="9 10" key="1">
    <citation type="submission" date="2019-12" db="EMBL/GenBank/DDBJ databases">
        <title>The genome of Stappia indica PHM037.</title>
        <authorList>
            <person name="Kacar D."/>
            <person name="Galan B."/>
            <person name="Canedo L."/>
            <person name="Rodriguez P."/>
            <person name="de la Calle F."/>
            <person name="Garcia J.L."/>
        </authorList>
    </citation>
    <scope>NUCLEOTIDE SEQUENCE [LARGE SCALE GENOMIC DNA]</scope>
    <source>
        <strain evidence="9 10">PHM037</strain>
    </source>
</reference>